<evidence type="ECO:0000259" key="3">
    <source>
        <dbReference type="Pfam" id="PF16201"/>
    </source>
</evidence>
<dbReference type="InterPro" id="IPR039844">
    <property type="entry name" value="URB1"/>
</dbReference>
<gene>
    <name evidence="4" type="ORF">HUJ06_024818</name>
</gene>
<dbReference type="PANTHER" id="PTHR13500">
    <property type="entry name" value="NUCLEOLAR PRERIBOSOMAL-ASSOCIATED PROTEIN 1"/>
    <property type="match status" value="1"/>
</dbReference>
<accession>A0A822XX58</accession>
<evidence type="ECO:0008006" key="6">
    <source>
        <dbReference type="Google" id="ProtNLM"/>
    </source>
</evidence>
<dbReference type="Pfam" id="PF16201">
    <property type="entry name" value="NopRA1"/>
    <property type="match status" value="1"/>
</dbReference>
<name>A0A822XX58_NELNU</name>
<protein>
    <recommendedName>
        <fullName evidence="6">Nucleolar pre-ribosomal-associated protein 1</fullName>
    </recommendedName>
</protein>
<dbReference type="EMBL" id="DUZY01000001">
    <property type="protein sequence ID" value="DAD23355.1"/>
    <property type="molecule type" value="Genomic_DNA"/>
</dbReference>
<keyword evidence="5" id="KW-1185">Reference proteome</keyword>
<dbReference type="Pfam" id="PF11707">
    <property type="entry name" value="Npa1"/>
    <property type="match status" value="1"/>
</dbReference>
<feature type="region of interest" description="Disordered" evidence="1">
    <location>
        <begin position="1"/>
        <end position="57"/>
    </location>
</feature>
<feature type="domain" description="URB1 N-terminal" evidence="2">
    <location>
        <begin position="117"/>
        <end position="423"/>
    </location>
</feature>
<evidence type="ECO:0000313" key="4">
    <source>
        <dbReference type="EMBL" id="DAD23355.1"/>
    </source>
</evidence>
<proteinExistence type="predicted"/>
<sequence>MEETSSSSEGEFLEGATEIEDNAEIHKEDLLTEEDGVFPLETGDNIEDADDSETEREESLKVAVKTSYEIKLRELLRNIHSVEIEIYSEASNEFIRLLRGDSGGELLSQYVQASPMCSELVEVWKLRQGKPGMSHVLSLISTILDHSDGKYKPNDIGRITISRRLDKLARSIIESKLEDVYAELNSKEASRQNAALLLLAAVVGRGVGLASEVAKNFDFKLSVFPKLAEYQQKKVGKKGKHSTRKSFIKYAMSFLDIGNPRLLRWVLQQKDMYSGVLRGLGSDDSETVIYVLSTLRDRVLVPESLVPPGLRSVLFGTVTLDQLVSISGNPLGGPAAEIAHQILVMVCTDPHNGLMPDLKAHPNPLRGNPKRLLDLMKKLKATEIGYHRDLLLAIVNGRPSLGSAYMDEFPYILEPRESDTWFAAISLAADLVSSASMNIPFGSTSSQPQDPPSLKSPEVQCLLKCFVPRLFSRMVIDRGLRRTNVAVKHGSLRLLLEALKSLDNLLGVINCFCSSNPAMQKWVSLKQEIQDEARALLPDPQVLLMLLSSLSYSHSSTSKSRLKRDRKSVNSPEVHDRGAAKKLKYGTVNEDADILISGINAEPDTTLQGEIKKVTGAFITEELDSEMELVKVIAGIWGLNKCSLPGNELKDPHVYFHSKLLDALTLYLRTMPIGAEGAFDFFKLLPSDPLTLSSILQRSLLSLLVEHIKWTPGNRVSIRAPHLMYKHLQQFINLLIFSPRKEIKDQAYVLSRAAMLSTGAFDRNINEIDAWFLFLPGYDRDKPSAKSQGIEALQHLSAVVISFLCDAVSTIGNNLYKYLDRARCIISKLKGVEDVSLDFSPLVICALEKCIRLLDSGSGTFKVSEKSMISMYVCNTLSFLLQTQVREGLFSALIDLVLTERFDNRCPMDDDSGKFLCEWRPLKNLLFFAHSISHQQACNGFSSSQKFINADGSSFIKALGEVKRILRSESHGGLGVARAFSSSLICTAPDNIVENFPSVIVILQHFGVPQSFLSSMFFLERDLLANVADVWPHILLSGLEMVRAMMGSNYKDDNTYLTSDITNVSSGEGLLSCVDFDSIESASAAFSSFLKDVPFYMLFPAILTIGNSCFLDMTRMQDLLLSKFSEESSDGSFASLRLLLFWVHQIQLSYRIRPLGELEKLFGTCFVLIKHLLTRLLLVNPDIDGLETMTYIPEIVETIFKHPAVTAFLSLPLCCNEELRDGSFGDSLEAFMSSSKHRVHPLDHHILDILTIVSEYLLNSCSSYNSMPEVNYTAKEQLIKSFNALAQQLVLVFKEKFDLCIGIKDFMPLVPTFYVFHALSHFMCPFELLELVEWIFCEVDQNDFTDCKDSKVAALSLGLYIADGAFVMLSSSADRLNTNMLTFHLFSEIDEGASKICLLEKIYSKVVELATCSELDCAYLCLLKAVNVVYKQNYIKPQAALLPISMAISRMILGSPMKMLSHCIYEMSSTKAKLLFVLTEVSPLHLSLFGEMFLHLLNKDLPVNGDMRVSCNYTLSDEEFVMLLPVVFSYLNSIRFRNQYQEHFECILSLYSKILLVRFSNWKSYVSGDIFQEEYGELPTSTEKFLKLVNSSLLGKAVQMLKYYFSISKDSMRLKKRLKLFDAICPRSGACGDFLDFDFTEINMSSLEQVLNFINKVVGKVSFSKLLLFPWEYQHQAVATETDGDPKEMPLGVGSNREDFERLRFMNILVNSWHKIVNQFPIVADDSEKSENTNCTKLFRHLESFVLGSIVELSKQMQNSLIKLHSIPFLKHFIRSTLLHRFQDPTTMEALHIVLSLLSEGKFSFGMAFNLLLAHSQFVSTILWSDSISESSGLSHAGILLRPISSILRTFVSHTSESAIDGKSSSGACDLYKKKLGVIKLLRVLYHLKGHNHNSHSGKDVGMNSKELLSLLLSCYGATLSEVDLEIFNLMLEIESTEGSECGSIAEMDYLWGCSALKLRREQVLEKVLSSNNIVDCETVEERRRRQFRENIPINPKLCVTTVLHFPYDRVVYNAATPVEKSQKDINVHMIEKTPSTSLERIQRYDPAFILRFSIHGLSMGYVEPSEFAGLGLLAIAFLSISSPDEGIRKLGYEVLARFKSALEVCRNRKEGLRFRLLLTYLQNGIDEPWQRIPSITAIFSAEASLILLDPSHDHYPTITKLLMRSPRVNLKCVPLFNTFFGSTSVSFKTDRLWILRLSYAGLNLDLDAQIFIRKLLLEILLGFYFSSFSDYDSQILILEILKKSVKLHILARYLVEHCGLISWLSSALSVSSERLHGDEKNIFLRQITIVVEVVKDVISFRNIIEWLQKYAFEQLSELSSHLHKLLIIGLELIKQNVPLVNSILHIVFSTLRISQKRRIYQPHFTLSVEGLFQLYQAIDDGFSNMRSGPNTELLLKAILMSTPPTAILHMVSISLSLSYIHTHTYIYSIELSCY</sequence>
<dbReference type="InterPro" id="IPR032436">
    <property type="entry name" value="URB1_C"/>
</dbReference>
<evidence type="ECO:0000313" key="5">
    <source>
        <dbReference type="Proteomes" id="UP000607653"/>
    </source>
</evidence>
<organism evidence="4 5">
    <name type="scientific">Nelumbo nucifera</name>
    <name type="common">Sacred lotus</name>
    <dbReference type="NCBI Taxonomy" id="4432"/>
    <lineage>
        <taxon>Eukaryota</taxon>
        <taxon>Viridiplantae</taxon>
        <taxon>Streptophyta</taxon>
        <taxon>Embryophyta</taxon>
        <taxon>Tracheophyta</taxon>
        <taxon>Spermatophyta</taxon>
        <taxon>Magnoliopsida</taxon>
        <taxon>Proteales</taxon>
        <taxon>Nelumbonaceae</taxon>
        <taxon>Nelumbo</taxon>
    </lineage>
</organism>
<dbReference type="PANTHER" id="PTHR13500:SF0">
    <property type="entry name" value="NUCLEOLAR PRE-RIBOSOMAL-ASSOCIATED PROTEIN 1"/>
    <property type="match status" value="1"/>
</dbReference>
<dbReference type="Proteomes" id="UP000607653">
    <property type="component" value="Unassembled WGS sequence"/>
</dbReference>
<evidence type="ECO:0000259" key="2">
    <source>
        <dbReference type="Pfam" id="PF11707"/>
    </source>
</evidence>
<feature type="domain" description="URB1 C-terminal" evidence="3">
    <location>
        <begin position="2074"/>
        <end position="2264"/>
    </location>
</feature>
<comment type="caution">
    <text evidence="4">The sequence shown here is derived from an EMBL/GenBank/DDBJ whole genome shotgun (WGS) entry which is preliminary data.</text>
</comment>
<dbReference type="InterPro" id="IPR021714">
    <property type="entry name" value="URB1_N"/>
</dbReference>
<evidence type="ECO:0000256" key="1">
    <source>
        <dbReference type="SAM" id="MobiDB-lite"/>
    </source>
</evidence>
<reference evidence="4 5" key="1">
    <citation type="journal article" date="2020" name="Mol. Biol. Evol.">
        <title>Distinct Expression and Methylation Patterns for Genes with Different Fates following a Single Whole-Genome Duplication in Flowering Plants.</title>
        <authorList>
            <person name="Shi T."/>
            <person name="Rahmani R.S."/>
            <person name="Gugger P.F."/>
            <person name="Wang M."/>
            <person name="Li H."/>
            <person name="Zhang Y."/>
            <person name="Li Z."/>
            <person name="Wang Q."/>
            <person name="Van de Peer Y."/>
            <person name="Marchal K."/>
            <person name="Chen J."/>
        </authorList>
    </citation>
    <scope>NUCLEOTIDE SEQUENCE [LARGE SCALE GENOMIC DNA]</scope>
    <source>
        <tissue evidence="4">Leaf</tissue>
    </source>
</reference>
<feature type="compositionally biased region" description="Acidic residues" evidence="1">
    <location>
        <begin position="44"/>
        <end position="56"/>
    </location>
</feature>